<feature type="region of interest" description="Disordered" evidence="6">
    <location>
        <begin position="190"/>
        <end position="335"/>
    </location>
</feature>
<reference evidence="8 9" key="1">
    <citation type="journal article" date="2019" name="Sci. Rep.">
        <title>A high-quality genome of Eragrostis curvula grass provides insights into Poaceae evolution and supports new strategies to enhance forage quality.</title>
        <authorList>
            <person name="Carballo J."/>
            <person name="Santos B.A.C.M."/>
            <person name="Zappacosta D."/>
            <person name="Garbus I."/>
            <person name="Selva J.P."/>
            <person name="Gallo C.A."/>
            <person name="Diaz A."/>
            <person name="Albertini E."/>
            <person name="Caccamo M."/>
            <person name="Echenique V."/>
        </authorList>
    </citation>
    <scope>NUCLEOTIDE SEQUENCE [LARGE SCALE GENOMIC DNA]</scope>
    <source>
        <strain evidence="9">cv. Victoria</strain>
        <tissue evidence="8">Leaf</tissue>
    </source>
</reference>
<keyword evidence="4 7" id="KW-1133">Transmembrane helix</keyword>
<comment type="subcellular location">
    <subcellularLocation>
        <location evidence="1">Membrane</location>
        <topology evidence="1">Multi-pass membrane protein</topology>
    </subcellularLocation>
</comment>
<evidence type="ECO:0000256" key="2">
    <source>
        <dbReference type="ARBA" id="ARBA00008707"/>
    </source>
</evidence>
<keyword evidence="3 7" id="KW-0812">Transmembrane</keyword>
<dbReference type="GO" id="GO:0005737">
    <property type="term" value="C:cytoplasm"/>
    <property type="evidence" value="ECO:0007669"/>
    <property type="project" value="UniProtKB-ARBA"/>
</dbReference>
<accession>A0A5J9UNJ4</accession>
<dbReference type="GO" id="GO:0010256">
    <property type="term" value="P:endomembrane system organization"/>
    <property type="evidence" value="ECO:0007669"/>
    <property type="project" value="TreeGrafter"/>
</dbReference>
<dbReference type="PANTHER" id="PTHR31621">
    <property type="entry name" value="PROTEIN DMP3"/>
    <property type="match status" value="1"/>
</dbReference>
<feature type="transmembrane region" description="Helical" evidence="7">
    <location>
        <begin position="486"/>
        <end position="505"/>
    </location>
</feature>
<feature type="transmembrane region" description="Helical" evidence="7">
    <location>
        <begin position="382"/>
        <end position="401"/>
    </location>
</feature>
<dbReference type="OrthoDB" id="525686at2759"/>
<sequence length="526" mass="56405">MSTIAPASNTTPKPAAVPSPSNTIISKKNLLQQLPAGSVLAFQTLAASFTNQGNCLPSNYWLTVGLVTFLSATCIFFSFTDSVRHPISRKVYKGVALPGGLHVLNLTKEERKDIAADLKKHRLKSVDWVHAFLSAVVFLTIAGSDVGLQNCFFPDASEDTRQLLRNLPLGMAVMTSFLFIIFPTTRNGITFDDGGDQSPSPGAEQNKDPEAPPPVAPKPGADNQKEPETPPPAAPKPGADNQKEPETPPPAAPKPGAEIQKEPEAPPTAASKPGADNQKEPETPPPAAPKPGADNQKEPETPPPAAPTLGGEIQKEPEAPPTATSKTDTDQEITPGISKTADKVLTTSANLLQLLPTGAVLAFQTLSASFTNQGKCHRPSNVVLTIGLVTFLGATCIFSAFTDSVRDANRKHRKGVALPERLHIFTMPMNEQKKDPLKKQLREKRLKTLDWVHAFFTLVVFLTVAGSDVGLQNCFFPTATEGTKQLLKNLPLGMAVMSSFVFMIFPTTRKGILFDDSEKSDTSNTP</sequence>
<evidence type="ECO:0000313" key="9">
    <source>
        <dbReference type="Proteomes" id="UP000324897"/>
    </source>
</evidence>
<dbReference type="InterPro" id="IPR007770">
    <property type="entry name" value="DMP"/>
</dbReference>
<keyword evidence="9" id="KW-1185">Reference proteome</keyword>
<dbReference type="PANTHER" id="PTHR31621:SF67">
    <property type="entry name" value="OS01G0389200 PROTEIN"/>
    <property type="match status" value="1"/>
</dbReference>
<evidence type="ECO:0000256" key="5">
    <source>
        <dbReference type="ARBA" id="ARBA00023136"/>
    </source>
</evidence>
<feature type="transmembrane region" description="Helical" evidence="7">
    <location>
        <begin position="448"/>
        <end position="466"/>
    </location>
</feature>
<feature type="non-terminal residue" evidence="8">
    <location>
        <position position="1"/>
    </location>
</feature>
<evidence type="ECO:0000256" key="1">
    <source>
        <dbReference type="ARBA" id="ARBA00004141"/>
    </source>
</evidence>
<dbReference type="AlphaFoldDB" id="A0A5J9UNJ4"/>
<evidence type="ECO:0000256" key="4">
    <source>
        <dbReference type="ARBA" id="ARBA00022989"/>
    </source>
</evidence>
<keyword evidence="5 7" id="KW-0472">Membrane</keyword>
<comment type="similarity">
    <text evidence="2">Belongs to the plant DMP1 protein family.</text>
</comment>
<comment type="caution">
    <text evidence="8">The sequence shown here is derived from an EMBL/GenBank/DDBJ whole genome shotgun (WGS) entry which is preliminary data.</text>
</comment>
<protein>
    <submittedName>
        <fullName evidence="8">Uncharacterized protein</fullName>
    </submittedName>
</protein>
<dbReference type="Proteomes" id="UP000324897">
    <property type="component" value="Chromosome 2"/>
</dbReference>
<proteinExistence type="inferred from homology"/>
<evidence type="ECO:0000313" key="8">
    <source>
        <dbReference type="EMBL" id="TVU24918.1"/>
    </source>
</evidence>
<feature type="transmembrane region" description="Helical" evidence="7">
    <location>
        <begin position="163"/>
        <end position="182"/>
    </location>
</feature>
<evidence type="ECO:0000256" key="7">
    <source>
        <dbReference type="SAM" id="Phobius"/>
    </source>
</evidence>
<feature type="transmembrane region" description="Helical" evidence="7">
    <location>
        <begin position="60"/>
        <end position="80"/>
    </location>
</feature>
<gene>
    <name evidence="8" type="ORF">EJB05_27384</name>
</gene>
<dbReference type="Pfam" id="PF05078">
    <property type="entry name" value="DUF679"/>
    <property type="match status" value="2"/>
</dbReference>
<evidence type="ECO:0000256" key="6">
    <source>
        <dbReference type="SAM" id="MobiDB-lite"/>
    </source>
</evidence>
<dbReference type="GO" id="GO:0016020">
    <property type="term" value="C:membrane"/>
    <property type="evidence" value="ECO:0007669"/>
    <property type="project" value="UniProtKB-SubCell"/>
</dbReference>
<organism evidence="8 9">
    <name type="scientific">Eragrostis curvula</name>
    <name type="common">weeping love grass</name>
    <dbReference type="NCBI Taxonomy" id="38414"/>
    <lineage>
        <taxon>Eukaryota</taxon>
        <taxon>Viridiplantae</taxon>
        <taxon>Streptophyta</taxon>
        <taxon>Embryophyta</taxon>
        <taxon>Tracheophyta</taxon>
        <taxon>Spermatophyta</taxon>
        <taxon>Magnoliopsida</taxon>
        <taxon>Liliopsida</taxon>
        <taxon>Poales</taxon>
        <taxon>Poaceae</taxon>
        <taxon>PACMAD clade</taxon>
        <taxon>Chloridoideae</taxon>
        <taxon>Eragrostideae</taxon>
        <taxon>Eragrostidinae</taxon>
        <taxon>Eragrostis</taxon>
    </lineage>
</organism>
<name>A0A5J9UNJ4_9POAL</name>
<evidence type="ECO:0000256" key="3">
    <source>
        <dbReference type="ARBA" id="ARBA00022692"/>
    </source>
</evidence>
<dbReference type="EMBL" id="RWGY01000013">
    <property type="protein sequence ID" value="TVU24918.1"/>
    <property type="molecule type" value="Genomic_DNA"/>
</dbReference>
<feature type="transmembrane region" description="Helical" evidence="7">
    <location>
        <begin position="126"/>
        <end position="143"/>
    </location>
</feature>
<dbReference type="Gramene" id="TVU24918">
    <property type="protein sequence ID" value="TVU24918"/>
    <property type="gene ID" value="EJB05_27384"/>
</dbReference>